<evidence type="ECO:0000313" key="13">
    <source>
        <dbReference type="Proteomes" id="UP000030185"/>
    </source>
</evidence>
<feature type="domain" description="ABC transporter" evidence="10">
    <location>
        <begin position="350"/>
        <end position="585"/>
    </location>
</feature>
<dbReference type="InterPro" id="IPR039421">
    <property type="entry name" value="Type_1_exporter"/>
</dbReference>
<feature type="transmembrane region" description="Helical" evidence="9">
    <location>
        <begin position="150"/>
        <end position="171"/>
    </location>
</feature>
<sequence>MKELNYLNKYFYKYRTKFLLGLGFIILSKVFATVPAVIVRWAINYVTESYNRTSTEGIEKIFFQTDNFTYNIAMAGLAIIGLAILSGLFLYFQRQTIIGTSRLIEFDLKNEIYEHYQTLPLSFYRKNNTGDLLARVSEDVSNVRMYLGPAVMYILDLIVLFAVTVPIMFFANAKLTLYVLLPLPVLALSIFLIENLIVKKSLAIQKELSALSTYSQESFSGIRVTKSFVREDKISQGFAEASEVYKAKSLELARVNAFFFPVILALIGLSTIMVLYVGGNELIEGRLHYGNIPEFFLYINRLTWPVASLGWTTSLVQKAEASQGRINEFLKTKTDIISQKNFSKNLQGEVEFENVSLVYPDTGITALNGVSFKVKAGESLAIIGGTGSGKSSIANLMVRLYDSTHGSIKIDNVPIRDYDIQSLRAQCGYVPQDVFLFSDSIRNNIAFGSLFIGENQVIQAAKDADLYQNIIEFPEKFDTILGERGITLSGGQKQRLSIARAISRSPKILILDDCLSAVDTKTENTILNNLKKIMKDRTTIIISHRASSVKLADQIIVLENGEVAEKGNHESLMKLNGIYKTLYTKQLEEESKV</sequence>
<dbReference type="PROSITE" id="PS50929">
    <property type="entry name" value="ABC_TM1F"/>
    <property type="match status" value="1"/>
</dbReference>
<evidence type="ECO:0000256" key="1">
    <source>
        <dbReference type="ARBA" id="ARBA00004651"/>
    </source>
</evidence>
<evidence type="ECO:0000259" key="11">
    <source>
        <dbReference type="PROSITE" id="PS50929"/>
    </source>
</evidence>
<dbReference type="InterPro" id="IPR036640">
    <property type="entry name" value="ABC1_TM_sf"/>
</dbReference>
<dbReference type="InterPro" id="IPR003439">
    <property type="entry name" value="ABC_transporter-like_ATP-bd"/>
</dbReference>
<evidence type="ECO:0000256" key="4">
    <source>
        <dbReference type="ARBA" id="ARBA00022692"/>
    </source>
</evidence>
<name>A0A098LL95_9BACT</name>
<keyword evidence="6 12" id="KW-0067">ATP-binding</keyword>
<dbReference type="Pfam" id="PF00664">
    <property type="entry name" value="ABC_membrane"/>
    <property type="match status" value="1"/>
</dbReference>
<keyword evidence="5" id="KW-0547">Nucleotide-binding</keyword>
<dbReference type="PANTHER" id="PTHR24221">
    <property type="entry name" value="ATP-BINDING CASSETTE SUB-FAMILY B"/>
    <property type="match status" value="1"/>
</dbReference>
<accession>A0A098LL95</accession>
<dbReference type="eggNOG" id="COG1132">
    <property type="taxonomic scope" value="Bacteria"/>
</dbReference>
<dbReference type="Gene3D" id="3.40.50.300">
    <property type="entry name" value="P-loop containing nucleotide triphosphate hydrolases"/>
    <property type="match status" value="1"/>
</dbReference>
<dbReference type="SUPFAM" id="SSF90123">
    <property type="entry name" value="ABC transporter transmembrane region"/>
    <property type="match status" value="1"/>
</dbReference>
<keyword evidence="3" id="KW-1003">Cell membrane</keyword>
<evidence type="ECO:0000256" key="2">
    <source>
        <dbReference type="ARBA" id="ARBA00022448"/>
    </source>
</evidence>
<comment type="caution">
    <text evidence="12">The sequence shown here is derived from an EMBL/GenBank/DDBJ whole genome shotgun (WGS) entry which is preliminary data.</text>
</comment>
<dbReference type="Gene3D" id="1.20.1560.10">
    <property type="entry name" value="ABC transporter type 1, transmembrane domain"/>
    <property type="match status" value="1"/>
</dbReference>
<keyword evidence="4 9" id="KW-0812">Transmembrane</keyword>
<dbReference type="RefSeq" id="WP_045467474.1">
    <property type="nucleotide sequence ID" value="NZ_BBLT01000010.1"/>
</dbReference>
<dbReference type="PROSITE" id="PS50893">
    <property type="entry name" value="ABC_TRANSPORTER_2"/>
    <property type="match status" value="1"/>
</dbReference>
<dbReference type="FunFam" id="3.40.50.300:FF:000221">
    <property type="entry name" value="Multidrug ABC transporter ATP-binding protein"/>
    <property type="match status" value="1"/>
</dbReference>
<organism evidence="12 13">
    <name type="scientific">Sporocytophaga myxococcoides</name>
    <dbReference type="NCBI Taxonomy" id="153721"/>
    <lineage>
        <taxon>Bacteria</taxon>
        <taxon>Pseudomonadati</taxon>
        <taxon>Bacteroidota</taxon>
        <taxon>Cytophagia</taxon>
        <taxon>Cytophagales</taxon>
        <taxon>Cytophagaceae</taxon>
        <taxon>Sporocytophaga</taxon>
    </lineage>
</organism>
<evidence type="ECO:0000256" key="9">
    <source>
        <dbReference type="SAM" id="Phobius"/>
    </source>
</evidence>
<feature type="transmembrane region" description="Helical" evidence="9">
    <location>
        <begin position="177"/>
        <end position="198"/>
    </location>
</feature>
<evidence type="ECO:0000256" key="5">
    <source>
        <dbReference type="ARBA" id="ARBA00022741"/>
    </source>
</evidence>
<feature type="transmembrane region" description="Helical" evidence="9">
    <location>
        <begin position="255"/>
        <end position="277"/>
    </location>
</feature>
<evidence type="ECO:0000256" key="6">
    <source>
        <dbReference type="ARBA" id="ARBA00022840"/>
    </source>
</evidence>
<keyword evidence="2" id="KW-0813">Transport</keyword>
<evidence type="ECO:0000256" key="3">
    <source>
        <dbReference type="ARBA" id="ARBA00022475"/>
    </source>
</evidence>
<dbReference type="GO" id="GO:0016887">
    <property type="term" value="F:ATP hydrolysis activity"/>
    <property type="evidence" value="ECO:0007669"/>
    <property type="project" value="InterPro"/>
</dbReference>
<comment type="subcellular location">
    <subcellularLocation>
        <location evidence="1">Cell membrane</location>
        <topology evidence="1">Multi-pass membrane protein</topology>
    </subcellularLocation>
</comment>
<dbReference type="InterPro" id="IPR011527">
    <property type="entry name" value="ABC1_TM_dom"/>
</dbReference>
<dbReference type="STRING" id="153721.MYP_4128"/>
<evidence type="ECO:0000313" key="12">
    <source>
        <dbReference type="EMBL" id="GAL86898.1"/>
    </source>
</evidence>
<dbReference type="InterPro" id="IPR027417">
    <property type="entry name" value="P-loop_NTPase"/>
</dbReference>
<gene>
    <name evidence="12" type="ORF">MYP_4128</name>
</gene>
<evidence type="ECO:0000256" key="8">
    <source>
        <dbReference type="ARBA" id="ARBA00023136"/>
    </source>
</evidence>
<feature type="transmembrane region" description="Helical" evidence="9">
    <location>
        <begin position="20"/>
        <end position="43"/>
    </location>
</feature>
<dbReference type="SMART" id="SM00382">
    <property type="entry name" value="AAA"/>
    <property type="match status" value="1"/>
</dbReference>
<dbReference type="InterPro" id="IPR017871">
    <property type="entry name" value="ABC_transporter-like_CS"/>
</dbReference>
<dbReference type="PANTHER" id="PTHR24221:SF300">
    <property type="entry name" value="MULTIDRUG RESISTANCE-LIKE ATP-BINDING PROTEIN MDLA"/>
    <property type="match status" value="1"/>
</dbReference>
<reference evidence="12 13" key="1">
    <citation type="submission" date="2014-09" db="EMBL/GenBank/DDBJ databases">
        <title>Sporocytophaga myxococcoides PG-01 genome sequencing.</title>
        <authorList>
            <person name="Liu L."/>
            <person name="Gao P.J."/>
            <person name="Chen G.J."/>
            <person name="Wang L.S."/>
        </authorList>
    </citation>
    <scope>NUCLEOTIDE SEQUENCE [LARGE SCALE GENOMIC DNA]</scope>
    <source>
        <strain evidence="12 13">PG-01</strain>
    </source>
</reference>
<evidence type="ECO:0000256" key="7">
    <source>
        <dbReference type="ARBA" id="ARBA00022989"/>
    </source>
</evidence>
<evidence type="ECO:0000259" key="10">
    <source>
        <dbReference type="PROSITE" id="PS50893"/>
    </source>
</evidence>
<dbReference type="GO" id="GO:0005524">
    <property type="term" value="F:ATP binding"/>
    <property type="evidence" value="ECO:0007669"/>
    <property type="project" value="UniProtKB-KW"/>
</dbReference>
<dbReference type="CDD" id="cd18541">
    <property type="entry name" value="ABC_6TM_TmrB_like"/>
    <property type="match status" value="1"/>
</dbReference>
<dbReference type="Proteomes" id="UP000030185">
    <property type="component" value="Unassembled WGS sequence"/>
</dbReference>
<dbReference type="PROSITE" id="PS00211">
    <property type="entry name" value="ABC_TRANSPORTER_1"/>
    <property type="match status" value="1"/>
</dbReference>
<dbReference type="EMBL" id="BBLT01000010">
    <property type="protein sequence ID" value="GAL86898.1"/>
    <property type="molecule type" value="Genomic_DNA"/>
</dbReference>
<dbReference type="GO" id="GO:0140359">
    <property type="term" value="F:ABC-type transporter activity"/>
    <property type="evidence" value="ECO:0007669"/>
    <property type="project" value="InterPro"/>
</dbReference>
<feature type="transmembrane region" description="Helical" evidence="9">
    <location>
        <begin position="72"/>
        <end position="92"/>
    </location>
</feature>
<keyword evidence="7 9" id="KW-1133">Transmembrane helix</keyword>
<proteinExistence type="predicted"/>
<keyword evidence="8 9" id="KW-0472">Membrane</keyword>
<dbReference type="SUPFAM" id="SSF52540">
    <property type="entry name" value="P-loop containing nucleoside triphosphate hydrolases"/>
    <property type="match status" value="1"/>
</dbReference>
<dbReference type="AlphaFoldDB" id="A0A098LL95"/>
<dbReference type="InterPro" id="IPR003593">
    <property type="entry name" value="AAA+_ATPase"/>
</dbReference>
<dbReference type="OrthoDB" id="9769115at2"/>
<keyword evidence="13" id="KW-1185">Reference proteome</keyword>
<dbReference type="GO" id="GO:0005886">
    <property type="term" value="C:plasma membrane"/>
    <property type="evidence" value="ECO:0007669"/>
    <property type="project" value="UniProtKB-SubCell"/>
</dbReference>
<protein>
    <submittedName>
        <fullName evidence="12">Putative multidrug resistance ABC transporter ATP-binding/permease protein YheI</fullName>
    </submittedName>
</protein>
<dbReference type="Pfam" id="PF00005">
    <property type="entry name" value="ABC_tran"/>
    <property type="match status" value="1"/>
</dbReference>
<feature type="domain" description="ABC transmembrane type-1" evidence="11">
    <location>
        <begin position="19"/>
        <end position="318"/>
    </location>
</feature>